<dbReference type="NCBIfam" id="TIGR04430">
    <property type="entry name" value="OM_asym_MlaD"/>
    <property type="match status" value="1"/>
</dbReference>
<evidence type="ECO:0000313" key="4">
    <source>
        <dbReference type="Proteomes" id="UP000028945"/>
    </source>
</evidence>
<evidence type="ECO:0000256" key="1">
    <source>
        <dbReference type="SAM" id="Phobius"/>
    </source>
</evidence>
<dbReference type="AlphaFoldDB" id="A0A077DEY5"/>
<feature type="transmembrane region" description="Helical" evidence="1">
    <location>
        <begin position="6"/>
        <end position="26"/>
    </location>
</feature>
<dbReference type="eggNOG" id="COG1463">
    <property type="taxonomic scope" value="Bacteria"/>
</dbReference>
<evidence type="ECO:0000259" key="2">
    <source>
        <dbReference type="Pfam" id="PF02470"/>
    </source>
</evidence>
<keyword evidence="1" id="KW-0472">Membrane</keyword>
<dbReference type="HOGENOM" id="CLU_107027_0_0_4"/>
<dbReference type="PANTHER" id="PTHR33371">
    <property type="entry name" value="INTERMEMBRANE PHOSPHOLIPID TRANSPORT SYSTEM BINDING PROTEIN MLAD-RELATED"/>
    <property type="match status" value="1"/>
</dbReference>
<dbReference type="RefSeq" id="WP_038501259.1">
    <property type="nucleotide sequence ID" value="NZ_AFWK01000097.1"/>
</dbReference>
<reference evidence="3 4" key="1">
    <citation type="journal article" date="2014" name="BMC Genomics">
        <title>A genomic perspective on a new bacterial genus and species from the Alcaligenaceae family, Basilea psittacipulmonis.</title>
        <authorList>
            <person name="Whiteson K.L."/>
            <person name="Hernandez D."/>
            <person name="Lazarevic V."/>
            <person name="Gaia N."/>
            <person name="Farinelli L."/>
            <person name="Francois P."/>
            <person name="Pilo P."/>
            <person name="Frey J."/>
            <person name="Schrenzel J."/>
        </authorList>
    </citation>
    <scope>NUCLEOTIDE SEQUENCE [LARGE SCALE GENOMIC DNA]</scope>
    <source>
        <strain evidence="3 4">DSM 24701</strain>
    </source>
</reference>
<proteinExistence type="predicted"/>
<dbReference type="InterPro" id="IPR030970">
    <property type="entry name" value="ABC_MlaD"/>
</dbReference>
<keyword evidence="4" id="KW-1185">Reference proteome</keyword>
<dbReference type="Proteomes" id="UP000028945">
    <property type="component" value="Chromosome"/>
</dbReference>
<organism evidence="3 4">
    <name type="scientific">Basilea psittacipulmonis DSM 24701</name>
    <dbReference type="NCBI Taxonomy" id="1072685"/>
    <lineage>
        <taxon>Bacteria</taxon>
        <taxon>Pseudomonadati</taxon>
        <taxon>Pseudomonadota</taxon>
        <taxon>Betaproteobacteria</taxon>
        <taxon>Burkholderiales</taxon>
        <taxon>Alcaligenaceae</taxon>
        <taxon>Basilea</taxon>
    </lineage>
</organism>
<evidence type="ECO:0000313" key="3">
    <source>
        <dbReference type="EMBL" id="AIL33329.1"/>
    </source>
</evidence>
<dbReference type="PANTHER" id="PTHR33371:SF4">
    <property type="entry name" value="INTERMEMBRANE PHOSPHOLIPID TRANSPORT SYSTEM BINDING PROTEIN MLAD"/>
    <property type="match status" value="1"/>
</dbReference>
<dbReference type="EMBL" id="CP009238">
    <property type="protein sequence ID" value="AIL33329.1"/>
    <property type="molecule type" value="Genomic_DNA"/>
</dbReference>
<dbReference type="InterPro" id="IPR052336">
    <property type="entry name" value="MlaD_Phospholipid_Transporter"/>
</dbReference>
<gene>
    <name evidence="3" type="ORF">IX83_08460</name>
</gene>
<dbReference type="GO" id="GO:0005548">
    <property type="term" value="F:phospholipid transporter activity"/>
    <property type="evidence" value="ECO:0007669"/>
    <property type="project" value="TreeGrafter"/>
</dbReference>
<feature type="domain" description="Mce/MlaD" evidence="2">
    <location>
        <begin position="39"/>
        <end position="117"/>
    </location>
</feature>
<dbReference type="InterPro" id="IPR003399">
    <property type="entry name" value="Mce/MlaD"/>
</dbReference>
<keyword evidence="1" id="KW-0812">Transmembrane</keyword>
<keyword evidence="1" id="KW-1133">Transmembrane helix</keyword>
<accession>A0A077DEY5</accession>
<dbReference type="GO" id="GO:0005543">
    <property type="term" value="F:phospholipid binding"/>
    <property type="evidence" value="ECO:0007669"/>
    <property type="project" value="TreeGrafter"/>
</dbReference>
<sequence>MTERKTEFYVGVFVLLGIIALIFLALRAGNMTSFSLFQKTYHIAAKFDNVGTLKTNAAVKSNGVVVGRVKAIHFDNQDFKAIVDISIDEPYVFPQDSSLSINTAGLLGDQYVSITPGADEQNWTDGAYVQFTQGAIVLEDLISKFLFSSAEKQGSK</sequence>
<dbReference type="OrthoDB" id="9788420at2"/>
<dbReference type="STRING" id="1072685.IX83_08460"/>
<dbReference type="KEGG" id="bpsi:IX83_08460"/>
<name>A0A077DEY5_9BURK</name>
<protein>
    <submittedName>
        <fullName evidence="3">ABC transporter substrate-binding protein</fullName>
    </submittedName>
</protein>
<dbReference type="Pfam" id="PF02470">
    <property type="entry name" value="MlaD"/>
    <property type="match status" value="1"/>
</dbReference>